<comment type="caution">
    <text evidence="2">The sequence shown here is derived from an EMBL/GenBank/DDBJ whole genome shotgun (WGS) entry which is preliminary data.</text>
</comment>
<dbReference type="AlphaFoldDB" id="A0AAW2I3T0"/>
<evidence type="ECO:0000313" key="2">
    <source>
        <dbReference type="EMBL" id="KAL0276767.1"/>
    </source>
</evidence>
<dbReference type="EMBL" id="JARGDH010000002">
    <property type="protein sequence ID" value="KAL0276767.1"/>
    <property type="molecule type" value="Genomic_DNA"/>
</dbReference>
<reference evidence="2" key="1">
    <citation type="journal article" date="2024" name="Gigascience">
        <title>Chromosome-level genome of the poultry shaft louse Menopon gallinae provides insight into the host-switching and adaptive evolution of parasitic lice.</title>
        <authorList>
            <person name="Xu Y."/>
            <person name="Ma L."/>
            <person name="Liu S."/>
            <person name="Liang Y."/>
            <person name="Liu Q."/>
            <person name="He Z."/>
            <person name="Tian L."/>
            <person name="Duan Y."/>
            <person name="Cai W."/>
            <person name="Li H."/>
            <person name="Song F."/>
        </authorList>
    </citation>
    <scope>NUCLEOTIDE SEQUENCE</scope>
    <source>
        <strain evidence="2">Cailab_2023a</strain>
    </source>
</reference>
<name>A0AAW2I3T0_9NEOP</name>
<sequence length="244" mass="27149">MNQRQYEAKRKEIEKHFLSDDEMAVLEESLKSMRLTVQPRAIPMPVATRGVGFASAIEYSGMITTWNVEAIEVICSIHQYYRVNMFLLYYKLYLANRDQGEMLSYPIEGVMIMSEEIRQIVAPISQIPIAISNILHAAGKVEGEVTFHARMIPDAPMTGEQMAVYLSPLKTRRGAKNPLVPAEGAADAVLSVPPPPPESGREKEPSKSACPRVLRVGTREIDDSCRMNRPDSASTLSELAPRSS</sequence>
<feature type="compositionally biased region" description="Basic and acidic residues" evidence="1">
    <location>
        <begin position="217"/>
        <end position="229"/>
    </location>
</feature>
<feature type="region of interest" description="Disordered" evidence="1">
    <location>
        <begin position="184"/>
        <end position="244"/>
    </location>
</feature>
<feature type="compositionally biased region" description="Polar residues" evidence="1">
    <location>
        <begin position="231"/>
        <end position="244"/>
    </location>
</feature>
<gene>
    <name evidence="2" type="ORF">PYX00_004268</name>
</gene>
<evidence type="ECO:0000256" key="1">
    <source>
        <dbReference type="SAM" id="MobiDB-lite"/>
    </source>
</evidence>
<accession>A0AAW2I3T0</accession>
<organism evidence="2">
    <name type="scientific">Menopon gallinae</name>
    <name type="common">poultry shaft louse</name>
    <dbReference type="NCBI Taxonomy" id="328185"/>
    <lineage>
        <taxon>Eukaryota</taxon>
        <taxon>Metazoa</taxon>
        <taxon>Ecdysozoa</taxon>
        <taxon>Arthropoda</taxon>
        <taxon>Hexapoda</taxon>
        <taxon>Insecta</taxon>
        <taxon>Pterygota</taxon>
        <taxon>Neoptera</taxon>
        <taxon>Paraneoptera</taxon>
        <taxon>Psocodea</taxon>
        <taxon>Troctomorpha</taxon>
        <taxon>Phthiraptera</taxon>
        <taxon>Amblycera</taxon>
        <taxon>Menoponidae</taxon>
        <taxon>Menopon</taxon>
    </lineage>
</organism>
<proteinExistence type="predicted"/>
<protein>
    <submittedName>
        <fullName evidence="2">Uncharacterized protein</fullName>
    </submittedName>
</protein>